<evidence type="ECO:0000313" key="1">
    <source>
        <dbReference type="EMBL" id="MBX52881.1"/>
    </source>
</evidence>
<accession>A0A2P2PE02</accession>
<name>A0A2P2PE02_RHIMU</name>
<organism evidence="1">
    <name type="scientific">Rhizophora mucronata</name>
    <name type="common">Asiatic mangrove</name>
    <dbReference type="NCBI Taxonomy" id="61149"/>
    <lineage>
        <taxon>Eukaryota</taxon>
        <taxon>Viridiplantae</taxon>
        <taxon>Streptophyta</taxon>
        <taxon>Embryophyta</taxon>
        <taxon>Tracheophyta</taxon>
        <taxon>Spermatophyta</taxon>
        <taxon>Magnoliopsida</taxon>
        <taxon>eudicotyledons</taxon>
        <taxon>Gunneridae</taxon>
        <taxon>Pentapetalae</taxon>
        <taxon>rosids</taxon>
        <taxon>fabids</taxon>
        <taxon>Malpighiales</taxon>
        <taxon>Rhizophoraceae</taxon>
        <taxon>Rhizophora</taxon>
    </lineage>
</organism>
<dbReference type="AlphaFoldDB" id="A0A2P2PE02"/>
<reference evidence="1" key="1">
    <citation type="submission" date="2018-02" db="EMBL/GenBank/DDBJ databases">
        <title>Rhizophora mucronata_Transcriptome.</title>
        <authorList>
            <person name="Meera S.P."/>
            <person name="Sreeshan A."/>
            <person name="Augustine A."/>
        </authorList>
    </citation>
    <scope>NUCLEOTIDE SEQUENCE</scope>
    <source>
        <tissue evidence="1">Leaf</tissue>
    </source>
</reference>
<protein>
    <submittedName>
        <fullName evidence="1">Uncharacterized protein</fullName>
    </submittedName>
</protein>
<sequence length="40" mass="4607">MIFCCIRCLAIRFCLIGQPKRIWLDQSNHSHADSISDVLC</sequence>
<dbReference type="EMBL" id="GGEC01072397">
    <property type="protein sequence ID" value="MBX52881.1"/>
    <property type="molecule type" value="Transcribed_RNA"/>
</dbReference>
<proteinExistence type="predicted"/>